<dbReference type="PANTHER" id="PTHR23502:SF23">
    <property type="entry name" value="FLUCONAZOLE RESISTANCE PROTEIN 1"/>
    <property type="match status" value="1"/>
</dbReference>
<evidence type="ECO:0000313" key="9">
    <source>
        <dbReference type="Proteomes" id="UP000053259"/>
    </source>
</evidence>
<feature type="region of interest" description="Disordered" evidence="5">
    <location>
        <begin position="30"/>
        <end position="83"/>
    </location>
</feature>
<evidence type="ECO:0000259" key="7">
    <source>
        <dbReference type="PROSITE" id="PS50850"/>
    </source>
</evidence>
<dbReference type="VEuPathDB" id="FungiDB:PV09_06894"/>
<keyword evidence="9" id="KW-1185">Reference proteome</keyword>
<dbReference type="GO" id="GO:0005886">
    <property type="term" value="C:plasma membrane"/>
    <property type="evidence" value="ECO:0007669"/>
    <property type="project" value="TreeGrafter"/>
</dbReference>
<comment type="subcellular location">
    <subcellularLocation>
        <location evidence="1">Membrane</location>
        <topology evidence="1">Multi-pass membrane protein</topology>
    </subcellularLocation>
</comment>
<feature type="transmembrane region" description="Helical" evidence="6">
    <location>
        <begin position="354"/>
        <end position="372"/>
    </location>
</feature>
<name>A0A0D1YLK4_9PEZI</name>
<dbReference type="FunCoup" id="A0A0D1YLK4">
    <property type="interactions" value="7"/>
</dbReference>
<dbReference type="Proteomes" id="UP000053259">
    <property type="component" value="Unassembled WGS sequence"/>
</dbReference>
<dbReference type="Pfam" id="PF07690">
    <property type="entry name" value="MFS_1"/>
    <property type="match status" value="1"/>
</dbReference>
<dbReference type="InterPro" id="IPR036259">
    <property type="entry name" value="MFS_trans_sf"/>
</dbReference>
<feature type="transmembrane region" description="Helical" evidence="6">
    <location>
        <begin position="118"/>
        <end position="139"/>
    </location>
</feature>
<evidence type="ECO:0000256" key="5">
    <source>
        <dbReference type="SAM" id="MobiDB-lite"/>
    </source>
</evidence>
<dbReference type="STRING" id="253628.A0A0D1YLK4"/>
<evidence type="ECO:0000256" key="4">
    <source>
        <dbReference type="ARBA" id="ARBA00023136"/>
    </source>
</evidence>
<gene>
    <name evidence="8" type="ORF">PV09_06894</name>
</gene>
<feature type="transmembrane region" description="Helical" evidence="6">
    <location>
        <begin position="281"/>
        <end position="305"/>
    </location>
</feature>
<evidence type="ECO:0000256" key="1">
    <source>
        <dbReference type="ARBA" id="ARBA00004141"/>
    </source>
</evidence>
<dbReference type="GO" id="GO:0015244">
    <property type="term" value="F:fluconazole transmembrane transporter activity"/>
    <property type="evidence" value="ECO:0007669"/>
    <property type="project" value="TreeGrafter"/>
</dbReference>
<reference evidence="8 9" key="1">
    <citation type="submission" date="2015-01" db="EMBL/GenBank/DDBJ databases">
        <title>The Genome Sequence of Ochroconis gallopava CBS43764.</title>
        <authorList>
            <consortium name="The Broad Institute Genomics Platform"/>
            <person name="Cuomo C."/>
            <person name="de Hoog S."/>
            <person name="Gorbushina A."/>
            <person name="Stielow B."/>
            <person name="Teixiera M."/>
            <person name="Abouelleil A."/>
            <person name="Chapman S.B."/>
            <person name="Priest M."/>
            <person name="Young S.K."/>
            <person name="Wortman J."/>
            <person name="Nusbaum C."/>
            <person name="Birren B."/>
        </authorList>
    </citation>
    <scope>NUCLEOTIDE SEQUENCE [LARGE SCALE GENOMIC DNA]</scope>
    <source>
        <strain evidence="8 9">CBS 43764</strain>
    </source>
</reference>
<evidence type="ECO:0000256" key="2">
    <source>
        <dbReference type="ARBA" id="ARBA00022692"/>
    </source>
</evidence>
<feature type="transmembrane region" description="Helical" evidence="6">
    <location>
        <begin position="212"/>
        <end position="233"/>
    </location>
</feature>
<feature type="transmembrane region" description="Helical" evidence="6">
    <location>
        <begin position="492"/>
        <end position="516"/>
    </location>
</feature>
<dbReference type="Gene3D" id="1.20.1250.20">
    <property type="entry name" value="MFS general substrate transporter like domains"/>
    <property type="match status" value="1"/>
</dbReference>
<feature type="transmembrane region" description="Helical" evidence="6">
    <location>
        <begin position="433"/>
        <end position="454"/>
    </location>
</feature>
<dbReference type="InParanoid" id="A0A0D1YLK4"/>
<dbReference type="GO" id="GO:1990961">
    <property type="term" value="P:xenobiotic detoxification by transmembrane export across the plasma membrane"/>
    <property type="evidence" value="ECO:0007669"/>
    <property type="project" value="TreeGrafter"/>
</dbReference>
<evidence type="ECO:0000313" key="8">
    <source>
        <dbReference type="EMBL" id="KIW01717.1"/>
    </source>
</evidence>
<dbReference type="OrthoDB" id="3357846at2759"/>
<sequence length="562" mass="61409">MAAIFRDSSAGQICRLFLGMKIAPYEDEKEGFSLPQAERPQAAFPAVPSVNGSSDEADDPSEAEAEKNVEEDVEGNATGAFDANVPTQTRAARDPNIITWTGPNDEDNPQNWSTLKKCFTFGEICLLTFTIYSASAIVTPAEPTFEEKFGLSGQVSALSLSMYVIGYGIGPLVFSPMSEMGDVGRNIAYMGSFVVFIIMTAVGSGVNNYPGIVVVRFIQGFFGGPVLAMGAASAQDILPFHKVQYGVSFWTLFAYAGPAIGPLLTGFAVPLDTWRWSFYETLILAGFTLFLLFFFLPETSAEYILTKRAARLRIKTGNQDLKSEFEAHARQKDWLKLISYHLIMPFKITALDPSILFINSYTALVYGIYYSFFESFPLVYIRMYGFSIGVMGIVFLSIIIGAGIALIIYAVIIRVVYEPYNLQRGIGKPEYRLVPGIPTAALTPVGMFIFGYAAKPSITWVGPTVGLSLYAATTFILINSLFIYLPLSYPRYVASIFAANGFFRSAMACAAIHFSQPLFNNLGVGNGCAVLGGLAAGCAIVFVGLWKWGPYLRARSKFAEAY</sequence>
<feature type="transmembrane region" description="Helical" evidence="6">
    <location>
        <begin position="245"/>
        <end position="269"/>
    </location>
</feature>
<feature type="transmembrane region" description="Helical" evidence="6">
    <location>
        <begin position="186"/>
        <end position="206"/>
    </location>
</feature>
<dbReference type="GeneID" id="27314867"/>
<keyword evidence="2 6" id="KW-0812">Transmembrane</keyword>
<feature type="transmembrane region" description="Helical" evidence="6">
    <location>
        <begin position="151"/>
        <end position="174"/>
    </location>
</feature>
<evidence type="ECO:0000256" key="6">
    <source>
        <dbReference type="SAM" id="Phobius"/>
    </source>
</evidence>
<dbReference type="InterPro" id="IPR020846">
    <property type="entry name" value="MFS_dom"/>
</dbReference>
<feature type="transmembrane region" description="Helical" evidence="6">
    <location>
        <begin position="384"/>
        <end position="412"/>
    </location>
</feature>
<keyword evidence="3 6" id="KW-1133">Transmembrane helix</keyword>
<feature type="domain" description="Major facilitator superfamily (MFS) profile" evidence="7">
    <location>
        <begin position="120"/>
        <end position="562"/>
    </location>
</feature>
<feature type="transmembrane region" description="Helical" evidence="6">
    <location>
        <begin position="522"/>
        <end position="546"/>
    </location>
</feature>
<dbReference type="HOGENOM" id="CLU_008455_11_1_1"/>
<keyword evidence="4 6" id="KW-0472">Membrane</keyword>
<dbReference type="InterPro" id="IPR011701">
    <property type="entry name" value="MFS"/>
</dbReference>
<protein>
    <recommendedName>
        <fullName evidence="7">Major facilitator superfamily (MFS) profile domain-containing protein</fullName>
    </recommendedName>
</protein>
<dbReference type="PROSITE" id="PS50850">
    <property type="entry name" value="MFS"/>
    <property type="match status" value="1"/>
</dbReference>
<dbReference type="SUPFAM" id="SSF103473">
    <property type="entry name" value="MFS general substrate transporter"/>
    <property type="match status" value="1"/>
</dbReference>
<proteinExistence type="predicted"/>
<organism evidence="8 9">
    <name type="scientific">Verruconis gallopava</name>
    <dbReference type="NCBI Taxonomy" id="253628"/>
    <lineage>
        <taxon>Eukaryota</taxon>
        <taxon>Fungi</taxon>
        <taxon>Dikarya</taxon>
        <taxon>Ascomycota</taxon>
        <taxon>Pezizomycotina</taxon>
        <taxon>Dothideomycetes</taxon>
        <taxon>Pleosporomycetidae</taxon>
        <taxon>Venturiales</taxon>
        <taxon>Sympoventuriaceae</taxon>
        <taxon>Verruconis</taxon>
    </lineage>
</organism>
<dbReference type="PANTHER" id="PTHR23502">
    <property type="entry name" value="MAJOR FACILITATOR SUPERFAMILY"/>
    <property type="match status" value="1"/>
</dbReference>
<evidence type="ECO:0000256" key="3">
    <source>
        <dbReference type="ARBA" id="ARBA00022989"/>
    </source>
</evidence>
<accession>A0A0D1YLK4</accession>
<dbReference type="EMBL" id="KN847553">
    <property type="protein sequence ID" value="KIW01717.1"/>
    <property type="molecule type" value="Genomic_DNA"/>
</dbReference>
<dbReference type="RefSeq" id="XP_016211586.1">
    <property type="nucleotide sequence ID" value="XM_016360600.1"/>
</dbReference>
<dbReference type="AlphaFoldDB" id="A0A0D1YLK4"/>
<feature type="transmembrane region" description="Helical" evidence="6">
    <location>
        <begin position="460"/>
        <end position="485"/>
    </location>
</feature>